<feature type="domain" description="Beta-lactamase hydrolase-like protein phosphatase-like" evidence="1">
    <location>
        <begin position="4"/>
        <end position="108"/>
    </location>
</feature>
<dbReference type="InterPro" id="IPR029021">
    <property type="entry name" value="Prot-tyrosine_phosphatase-like"/>
</dbReference>
<dbReference type="InterPro" id="IPR005939">
    <property type="entry name" value="BLH_phosphatase-like"/>
</dbReference>
<accession>A0A849L4K2</accession>
<protein>
    <submittedName>
        <fullName evidence="2">TIGR01244 family phosphatase</fullName>
    </submittedName>
</protein>
<sequence length="118" mass="12491">MIGRQLVPGLSVGAQIHPEDLPALARAGIRGIIINRPDGEEPGQPGHDAITEAALAVGIHTRYIPAFHGQIGEAEVQAFAAALDTLPEPIFAYCRSGARSTLLWNMAEPLSRRFGSVG</sequence>
<evidence type="ECO:0000259" key="1">
    <source>
        <dbReference type="Pfam" id="PF04273"/>
    </source>
</evidence>
<reference evidence="2 3" key="1">
    <citation type="submission" date="2020-05" db="EMBL/GenBank/DDBJ databases">
        <title>Gimesia benthica sp. nov., a novel planctomycete isolated from a deep-sea water sample of the Northwest Indian Ocean.</title>
        <authorList>
            <person name="Wang J."/>
            <person name="Ruan C."/>
            <person name="Song L."/>
            <person name="Zhu Y."/>
            <person name="Li A."/>
            <person name="Zheng X."/>
            <person name="Wang L."/>
            <person name="Lu Z."/>
            <person name="Huang Y."/>
            <person name="Du W."/>
            <person name="Zhou Y."/>
            <person name="Huang L."/>
            <person name="Dai X."/>
        </authorList>
    </citation>
    <scope>NUCLEOTIDE SEQUENCE [LARGE SCALE GENOMIC DNA]</scope>
    <source>
        <strain evidence="2 3">YYQ-30</strain>
    </source>
</reference>
<comment type="caution">
    <text evidence="2">The sequence shown here is derived from an EMBL/GenBank/DDBJ whole genome shotgun (WGS) entry which is preliminary data.</text>
</comment>
<evidence type="ECO:0000313" key="3">
    <source>
        <dbReference type="Proteomes" id="UP000572377"/>
    </source>
</evidence>
<dbReference type="EMBL" id="JABFBC010000002">
    <property type="protein sequence ID" value="NNU81130.1"/>
    <property type="molecule type" value="Genomic_DNA"/>
</dbReference>
<dbReference type="Proteomes" id="UP000572377">
    <property type="component" value="Unassembled WGS sequence"/>
</dbReference>
<organism evidence="2 3">
    <name type="scientific">Halovulum dunhuangense</name>
    <dbReference type="NCBI Taxonomy" id="1505036"/>
    <lineage>
        <taxon>Bacteria</taxon>
        <taxon>Pseudomonadati</taxon>
        <taxon>Pseudomonadota</taxon>
        <taxon>Alphaproteobacteria</taxon>
        <taxon>Rhodobacterales</taxon>
        <taxon>Paracoccaceae</taxon>
        <taxon>Halovulum</taxon>
    </lineage>
</organism>
<gene>
    <name evidence="2" type="ORF">HMH01_11855</name>
</gene>
<keyword evidence="3" id="KW-1185">Reference proteome</keyword>
<name>A0A849L4K2_9RHOB</name>
<dbReference type="GO" id="GO:0016787">
    <property type="term" value="F:hydrolase activity"/>
    <property type="evidence" value="ECO:0007669"/>
    <property type="project" value="InterPro"/>
</dbReference>
<evidence type="ECO:0000313" key="2">
    <source>
        <dbReference type="EMBL" id="NNU81130.1"/>
    </source>
</evidence>
<dbReference type="RefSeq" id="WP_171325811.1">
    <property type="nucleotide sequence ID" value="NZ_JABFBC010000002.1"/>
</dbReference>
<proteinExistence type="predicted"/>
<dbReference type="Gene3D" id="3.90.190.10">
    <property type="entry name" value="Protein tyrosine phosphatase superfamily"/>
    <property type="match status" value="1"/>
</dbReference>
<dbReference type="AlphaFoldDB" id="A0A849L4K2"/>
<dbReference type="Pfam" id="PF04273">
    <property type="entry name" value="BLH_phosphatase"/>
    <property type="match status" value="1"/>
</dbReference>
<dbReference type="NCBIfam" id="TIGR01244">
    <property type="entry name" value="TIGR01244 family sulfur transferase"/>
    <property type="match status" value="1"/>
</dbReference>